<gene>
    <name evidence="10" type="ORF">BAUCODRAFT_51010</name>
</gene>
<dbReference type="OrthoDB" id="18453at2759"/>
<keyword evidence="3" id="KW-0158">Chromosome</keyword>
<dbReference type="RefSeq" id="XP_007678133.1">
    <property type="nucleotide sequence ID" value="XM_007679943.1"/>
</dbReference>
<keyword evidence="7" id="KW-0539">Nucleus</keyword>
<evidence type="ECO:0000313" key="10">
    <source>
        <dbReference type="EMBL" id="EMC94631.1"/>
    </source>
</evidence>
<dbReference type="eggNOG" id="ENOG502S9JT">
    <property type="taxonomic scope" value="Eukaryota"/>
</dbReference>
<keyword evidence="11" id="KW-1185">Reference proteome</keyword>
<proteinExistence type="predicted"/>
<evidence type="ECO:0000313" key="11">
    <source>
        <dbReference type="Proteomes" id="UP000011761"/>
    </source>
</evidence>
<dbReference type="GO" id="GO:0051301">
    <property type="term" value="P:cell division"/>
    <property type="evidence" value="ECO:0007669"/>
    <property type="project" value="UniProtKB-KW"/>
</dbReference>
<reference evidence="10 11" key="1">
    <citation type="journal article" date="2012" name="PLoS Pathog.">
        <title>Diverse lifestyles and strategies of plant pathogenesis encoded in the genomes of eighteen Dothideomycetes fungi.</title>
        <authorList>
            <person name="Ohm R.A."/>
            <person name="Feau N."/>
            <person name="Henrissat B."/>
            <person name="Schoch C.L."/>
            <person name="Horwitz B.A."/>
            <person name="Barry K.W."/>
            <person name="Condon B.J."/>
            <person name="Copeland A.C."/>
            <person name="Dhillon B."/>
            <person name="Glaser F."/>
            <person name="Hesse C.N."/>
            <person name="Kosti I."/>
            <person name="LaButti K."/>
            <person name="Lindquist E.A."/>
            <person name="Lucas S."/>
            <person name="Salamov A.A."/>
            <person name="Bradshaw R.E."/>
            <person name="Ciuffetti L."/>
            <person name="Hamelin R.C."/>
            <person name="Kema G.H.J."/>
            <person name="Lawrence C."/>
            <person name="Scott J.A."/>
            <person name="Spatafora J.W."/>
            <person name="Turgeon B.G."/>
            <person name="de Wit P.J.G.M."/>
            <person name="Zhong S."/>
            <person name="Goodwin S.B."/>
            <person name="Grigoriev I.V."/>
        </authorList>
    </citation>
    <scope>NUCLEOTIDE SEQUENCE [LARGE SCALE GENOMIC DNA]</scope>
    <source>
        <strain evidence="10 11">UAMH 10762</strain>
    </source>
</reference>
<keyword evidence="8" id="KW-0131">Cell cycle</keyword>
<evidence type="ECO:0000256" key="9">
    <source>
        <dbReference type="ARBA" id="ARBA00023328"/>
    </source>
</evidence>
<evidence type="ECO:0008006" key="12">
    <source>
        <dbReference type="Google" id="ProtNLM"/>
    </source>
</evidence>
<evidence type="ECO:0000256" key="3">
    <source>
        <dbReference type="ARBA" id="ARBA00022454"/>
    </source>
</evidence>
<protein>
    <recommendedName>
        <fullName evidence="12">Nnf1-domain-containing protein</fullName>
    </recommendedName>
</protein>
<dbReference type="InterPro" id="IPR007128">
    <property type="entry name" value="PMF1/Nnf1"/>
</dbReference>
<sequence>RSPSLTYSEPPIASAPGPRATALQKLFSDAVAHIIKTCSYANFAACFPTPSREVPGSMKLLHAQFTEKLGQQLRQNFEHTLGVRGVVRSLNALDGMVEDARRRRDGAVGGVPVPPHTLAPQTLYLAHLAPQLAIYSQDIRSQQQQVQAENFELLARVQWQRKDISALMAGLEAAVADLDNSVAALG</sequence>
<dbReference type="Proteomes" id="UP000011761">
    <property type="component" value="Unassembled WGS sequence"/>
</dbReference>
<dbReference type="GeneID" id="19115034"/>
<accession>M2MDL0</accession>
<keyword evidence="6" id="KW-0995">Kinetochore</keyword>
<evidence type="ECO:0000256" key="4">
    <source>
        <dbReference type="ARBA" id="ARBA00022618"/>
    </source>
</evidence>
<name>M2MDL0_BAUPA</name>
<keyword evidence="9" id="KW-0137">Centromere</keyword>
<dbReference type="EMBL" id="KB445558">
    <property type="protein sequence ID" value="EMC94631.1"/>
    <property type="molecule type" value="Genomic_DNA"/>
</dbReference>
<organism evidence="10 11">
    <name type="scientific">Baudoinia panamericana (strain UAMH 10762)</name>
    <name type="common">Angels' share fungus</name>
    <name type="synonym">Baudoinia compniacensis (strain UAMH 10762)</name>
    <dbReference type="NCBI Taxonomy" id="717646"/>
    <lineage>
        <taxon>Eukaryota</taxon>
        <taxon>Fungi</taxon>
        <taxon>Dikarya</taxon>
        <taxon>Ascomycota</taxon>
        <taxon>Pezizomycotina</taxon>
        <taxon>Dothideomycetes</taxon>
        <taxon>Dothideomycetidae</taxon>
        <taxon>Mycosphaerellales</taxon>
        <taxon>Teratosphaeriaceae</taxon>
        <taxon>Baudoinia</taxon>
    </lineage>
</organism>
<evidence type="ECO:0000256" key="8">
    <source>
        <dbReference type="ARBA" id="ARBA00023306"/>
    </source>
</evidence>
<evidence type="ECO:0000256" key="1">
    <source>
        <dbReference type="ARBA" id="ARBA00004123"/>
    </source>
</evidence>
<dbReference type="PANTHER" id="PTHR15459:SF3">
    <property type="entry name" value="POLYAMINE-MODULATED FACTOR 1"/>
    <property type="match status" value="1"/>
</dbReference>
<dbReference type="Pfam" id="PF03980">
    <property type="entry name" value="Nnf1"/>
    <property type="match status" value="1"/>
</dbReference>
<evidence type="ECO:0000256" key="2">
    <source>
        <dbReference type="ARBA" id="ARBA00004629"/>
    </source>
</evidence>
<keyword evidence="4" id="KW-0132">Cell division</keyword>
<dbReference type="KEGG" id="bcom:BAUCODRAFT_51010"/>
<comment type="subcellular location">
    <subcellularLocation>
        <location evidence="2">Chromosome</location>
        <location evidence="2">Centromere</location>
        <location evidence="2">Kinetochore</location>
    </subcellularLocation>
    <subcellularLocation>
        <location evidence="1">Nucleus</location>
    </subcellularLocation>
</comment>
<dbReference type="AlphaFoldDB" id="M2MDL0"/>
<dbReference type="OMA" id="IHLAHLM"/>
<dbReference type="GO" id="GO:0005634">
    <property type="term" value="C:nucleus"/>
    <property type="evidence" value="ECO:0007669"/>
    <property type="project" value="UniProtKB-SubCell"/>
</dbReference>
<dbReference type="GO" id="GO:0000444">
    <property type="term" value="C:MIS12/MIND type complex"/>
    <property type="evidence" value="ECO:0007669"/>
    <property type="project" value="InterPro"/>
</dbReference>
<feature type="non-terminal residue" evidence="10">
    <location>
        <position position="186"/>
    </location>
</feature>
<dbReference type="GO" id="GO:0007059">
    <property type="term" value="P:chromosome segregation"/>
    <property type="evidence" value="ECO:0007669"/>
    <property type="project" value="TreeGrafter"/>
</dbReference>
<keyword evidence="5" id="KW-0498">Mitosis</keyword>
<feature type="non-terminal residue" evidence="10">
    <location>
        <position position="1"/>
    </location>
</feature>
<evidence type="ECO:0000256" key="7">
    <source>
        <dbReference type="ARBA" id="ARBA00023242"/>
    </source>
</evidence>
<evidence type="ECO:0000256" key="6">
    <source>
        <dbReference type="ARBA" id="ARBA00022838"/>
    </source>
</evidence>
<dbReference type="HOGENOM" id="CLU_064565_1_0_1"/>
<evidence type="ECO:0000256" key="5">
    <source>
        <dbReference type="ARBA" id="ARBA00022776"/>
    </source>
</evidence>
<dbReference type="PANTHER" id="PTHR15459">
    <property type="entry name" value="POLYAMINE-MODULATED FACTOR 1"/>
    <property type="match status" value="1"/>
</dbReference>